<evidence type="ECO:0000256" key="2">
    <source>
        <dbReference type="ARBA" id="ARBA00022737"/>
    </source>
</evidence>
<gene>
    <name evidence="4" type="ORF">CDL15_Pgr018412</name>
</gene>
<name>A0A218WY86_PUNGR</name>
<dbReference type="EMBL" id="MTKT01002507">
    <property type="protein sequence ID" value="OWM77845.1"/>
    <property type="molecule type" value="Genomic_DNA"/>
</dbReference>
<dbReference type="PANTHER" id="PTHR31174">
    <property type="entry name" value="SEED MATURATION FAMILY PROTEIN"/>
    <property type="match status" value="1"/>
</dbReference>
<dbReference type="AlphaFoldDB" id="A0A218WY86"/>
<feature type="domain" description="SMP" evidence="3">
    <location>
        <begin position="123"/>
        <end position="180"/>
    </location>
</feature>
<feature type="domain" description="SMP" evidence="3">
    <location>
        <begin position="200"/>
        <end position="242"/>
    </location>
</feature>
<evidence type="ECO:0000313" key="5">
    <source>
        <dbReference type="Proteomes" id="UP000197138"/>
    </source>
</evidence>
<feature type="domain" description="SMP" evidence="3">
    <location>
        <begin position="17"/>
        <end position="71"/>
    </location>
</feature>
<comment type="caution">
    <text evidence="4">The sequence shown here is derived from an EMBL/GenBank/DDBJ whole genome shotgun (WGS) entry which is preliminary data.</text>
</comment>
<keyword evidence="2" id="KW-0677">Repeat</keyword>
<dbReference type="PANTHER" id="PTHR31174:SF31">
    <property type="entry name" value="LATE EMBRYOGENESIS ABUNDANT PROTEIN 3"/>
    <property type="match status" value="1"/>
</dbReference>
<proteinExistence type="inferred from homology"/>
<sequence>MSQQQEEQHQQRREPVKYQLLFNVSGELASKPIAPRDADAAAVEAAEHLVMGQVRRGGVAAKMQSAADFNVQEGLLGPGDANFAKDEGVPMSEFYVDGKIIISEPVSPVKLTSPTGALDQDATTIGEALEAAALSTGDKPVDQSDAATIEVAEARAIGTGEIVPGGVAATAQAAAACNSRTLPSEEKTKLANVLKGVKDKLPVTVQDAEAVIGAELRNNPSMATTPGGVAESIAEAARLNQSK</sequence>
<accession>A0A218WY86</accession>
<organism evidence="4 5">
    <name type="scientific">Punica granatum</name>
    <name type="common">Pomegranate</name>
    <dbReference type="NCBI Taxonomy" id="22663"/>
    <lineage>
        <taxon>Eukaryota</taxon>
        <taxon>Viridiplantae</taxon>
        <taxon>Streptophyta</taxon>
        <taxon>Embryophyta</taxon>
        <taxon>Tracheophyta</taxon>
        <taxon>Spermatophyta</taxon>
        <taxon>Magnoliopsida</taxon>
        <taxon>eudicotyledons</taxon>
        <taxon>Gunneridae</taxon>
        <taxon>Pentapetalae</taxon>
        <taxon>rosids</taxon>
        <taxon>malvids</taxon>
        <taxon>Myrtales</taxon>
        <taxon>Lythraceae</taxon>
        <taxon>Punica</taxon>
    </lineage>
</organism>
<evidence type="ECO:0000259" key="3">
    <source>
        <dbReference type="Pfam" id="PF04927"/>
    </source>
</evidence>
<dbReference type="InterPro" id="IPR007011">
    <property type="entry name" value="LEA_SMP_dom"/>
</dbReference>
<evidence type="ECO:0000313" key="4">
    <source>
        <dbReference type="EMBL" id="OWM77845.1"/>
    </source>
</evidence>
<reference evidence="5" key="1">
    <citation type="journal article" date="2017" name="Plant J.">
        <title>The pomegranate (Punica granatum L.) genome and the genomics of punicalagin biosynthesis.</title>
        <authorList>
            <person name="Qin G."/>
            <person name="Xu C."/>
            <person name="Ming R."/>
            <person name="Tang H."/>
            <person name="Guyot R."/>
            <person name="Kramer E.M."/>
            <person name="Hu Y."/>
            <person name="Yi X."/>
            <person name="Qi Y."/>
            <person name="Xu X."/>
            <person name="Gao Z."/>
            <person name="Pan H."/>
            <person name="Jian J."/>
            <person name="Tian Y."/>
            <person name="Yue Z."/>
            <person name="Xu Y."/>
        </authorList>
    </citation>
    <scope>NUCLEOTIDE SEQUENCE [LARGE SCALE GENOMIC DNA]</scope>
    <source>
        <strain evidence="5">cv. Dabenzi</strain>
    </source>
</reference>
<dbReference type="InterPro" id="IPR042971">
    <property type="entry name" value="LEA_SMP"/>
</dbReference>
<dbReference type="Proteomes" id="UP000197138">
    <property type="component" value="Unassembled WGS sequence"/>
</dbReference>
<protein>
    <recommendedName>
        <fullName evidence="3">SMP domain-containing protein</fullName>
    </recommendedName>
</protein>
<dbReference type="Pfam" id="PF04927">
    <property type="entry name" value="SMP"/>
    <property type="match status" value="3"/>
</dbReference>
<comment type="similarity">
    <text evidence="1">Belongs to the LEA type SMP family.</text>
</comment>
<evidence type="ECO:0000256" key="1">
    <source>
        <dbReference type="ARBA" id="ARBA00010733"/>
    </source>
</evidence>